<comment type="caution">
    <text evidence="1">The sequence shown here is derived from an EMBL/GenBank/DDBJ whole genome shotgun (WGS) entry which is preliminary data.</text>
</comment>
<dbReference type="Proteomes" id="UP000637774">
    <property type="component" value="Unassembled WGS sequence"/>
</dbReference>
<evidence type="ECO:0000313" key="2">
    <source>
        <dbReference type="Proteomes" id="UP000637774"/>
    </source>
</evidence>
<name>A0ABQ2ADM0_9BACT</name>
<protein>
    <recommendedName>
        <fullName evidence="3">Roadblock/LC7 domain-containing protein</fullName>
    </recommendedName>
</protein>
<reference evidence="2" key="1">
    <citation type="journal article" date="2019" name="Int. J. Syst. Evol. Microbiol.">
        <title>The Global Catalogue of Microorganisms (GCM) 10K type strain sequencing project: providing services to taxonomists for standard genome sequencing and annotation.</title>
        <authorList>
            <consortium name="The Broad Institute Genomics Platform"/>
            <consortium name="The Broad Institute Genome Sequencing Center for Infectious Disease"/>
            <person name="Wu L."/>
            <person name="Ma J."/>
        </authorList>
    </citation>
    <scope>NUCLEOTIDE SEQUENCE [LARGE SCALE GENOMIC DNA]</scope>
    <source>
        <strain evidence="2">CGMCC 1.14966</strain>
    </source>
</reference>
<accession>A0ABQ2ADM0</accession>
<evidence type="ECO:0000313" key="1">
    <source>
        <dbReference type="EMBL" id="GGH88951.1"/>
    </source>
</evidence>
<proteinExistence type="predicted"/>
<keyword evidence="2" id="KW-1185">Reference proteome</keyword>
<dbReference type="EMBL" id="BMGY01000036">
    <property type="protein sequence ID" value="GGH88951.1"/>
    <property type="molecule type" value="Genomic_DNA"/>
</dbReference>
<evidence type="ECO:0008006" key="3">
    <source>
        <dbReference type="Google" id="ProtNLM"/>
    </source>
</evidence>
<organism evidence="1 2">
    <name type="scientific">Hymenobacter frigidus</name>
    <dbReference type="NCBI Taxonomy" id="1524095"/>
    <lineage>
        <taxon>Bacteria</taxon>
        <taxon>Pseudomonadati</taxon>
        <taxon>Bacteroidota</taxon>
        <taxon>Cytophagia</taxon>
        <taxon>Cytophagales</taxon>
        <taxon>Hymenobacteraceae</taxon>
        <taxon>Hymenobacter</taxon>
    </lineage>
</organism>
<dbReference type="RefSeq" id="WP_229749059.1">
    <property type="nucleotide sequence ID" value="NZ_BMGY01000036.1"/>
</dbReference>
<gene>
    <name evidence="1" type="ORF">GCM10011495_31410</name>
</gene>
<sequence>MKIPFLARFFTPDTDSMPPKIVYADSLNAKHKAQFGTLLLNIVSDLPDLLAVSVMDLKAGTLLATYHIGGKLNPAKAAAANAEVIRQKQLALPALGLPDEAIEDILITLDTQWHILRLLPDNRHFVHLMVNQRDTNLGIAREVVRARAAGSPE</sequence>